<sequence>MLTKFFNYLFRRIKSDGFKSFIHFFATFSGIFLIMTVMILQILSYGVYSNVDSSLKAAVTKTNSYLEMEMLKREFFLTSDVDQNNTATIYQEYDSKAYR</sequence>
<feature type="transmembrane region" description="Helical" evidence="1">
    <location>
        <begin position="21"/>
        <end position="43"/>
    </location>
</feature>
<dbReference type="EMBL" id="CP029252">
    <property type="protein sequence ID" value="AZA23323.1"/>
    <property type="molecule type" value="Genomic_DNA"/>
</dbReference>
<keyword evidence="1" id="KW-1133">Transmembrane helix</keyword>
<accession>A0A3G6JJG7</accession>
<keyword evidence="2" id="KW-0418">Kinase</keyword>
<name>A0A3G6JJG7_STRTR</name>
<keyword evidence="2" id="KW-0808">Transferase</keyword>
<organism evidence="2">
    <name type="scientific">Streptococcus thermophilus</name>
    <dbReference type="NCBI Taxonomy" id="1308"/>
    <lineage>
        <taxon>Bacteria</taxon>
        <taxon>Bacillati</taxon>
        <taxon>Bacillota</taxon>
        <taxon>Bacilli</taxon>
        <taxon>Lactobacillales</taxon>
        <taxon>Streptococcaceae</taxon>
        <taxon>Streptococcus</taxon>
    </lineage>
</organism>
<reference evidence="2" key="1">
    <citation type="submission" date="2018-07" db="EMBL/GenBank/DDBJ databases">
        <authorList>
            <person name="Somerville V."/>
        </authorList>
    </citation>
    <scope>NUCLEOTIDE SEQUENCE</scope>
    <source>
        <strain evidence="3">NWC_1_1</strain>
        <strain evidence="2">NWC_2_1</strain>
    </source>
</reference>
<gene>
    <name evidence="3" type="ORF">DF198_04070</name>
    <name evidence="2" type="ORF">DQL92_04055</name>
</gene>
<keyword evidence="1" id="KW-0812">Transmembrane</keyword>
<evidence type="ECO:0000313" key="3">
    <source>
        <dbReference type="EMBL" id="AZA23323.1"/>
    </source>
</evidence>
<dbReference type="KEGG" id="sths:AVT04_01040"/>
<evidence type="ECO:0000313" key="2">
    <source>
        <dbReference type="EMBL" id="AZA17971.1"/>
    </source>
</evidence>
<dbReference type="EMBL" id="CP031021">
    <property type="protein sequence ID" value="AZA17971.1"/>
    <property type="molecule type" value="Genomic_DNA"/>
</dbReference>
<keyword evidence="1" id="KW-0472">Membrane</keyword>
<dbReference type="AlphaFoldDB" id="A0A3G6JJG7"/>
<dbReference type="GO" id="GO:0016301">
    <property type="term" value="F:kinase activity"/>
    <property type="evidence" value="ECO:0007669"/>
    <property type="project" value="UniProtKB-KW"/>
</dbReference>
<evidence type="ECO:0000256" key="1">
    <source>
        <dbReference type="SAM" id="Phobius"/>
    </source>
</evidence>
<proteinExistence type="predicted"/>
<protein>
    <submittedName>
        <fullName evidence="2">Histidine kinase</fullName>
    </submittedName>
</protein>